<dbReference type="Proteomes" id="UP000294555">
    <property type="component" value="Unassembled WGS sequence"/>
</dbReference>
<dbReference type="AlphaFoldDB" id="A0A4R1NHZ7"/>
<keyword evidence="2" id="KW-0228">DNA excision</keyword>
<dbReference type="OrthoDB" id="9803913at2"/>
<dbReference type="GO" id="GO:0006289">
    <property type="term" value="P:nucleotide-excision repair"/>
    <property type="evidence" value="ECO:0007669"/>
    <property type="project" value="InterPro"/>
</dbReference>
<gene>
    <name evidence="11" type="ORF">EZJ58_2480</name>
</gene>
<dbReference type="PANTHER" id="PTHR30562:SF10">
    <property type="entry name" value="EXCINUCLEASE CHO"/>
    <property type="match status" value="1"/>
</dbReference>
<dbReference type="InterPro" id="IPR047296">
    <property type="entry name" value="GIY-YIG_UvrC_Cho"/>
</dbReference>
<dbReference type="GO" id="GO:0009432">
    <property type="term" value="P:SOS response"/>
    <property type="evidence" value="ECO:0007669"/>
    <property type="project" value="UniProtKB-KW"/>
</dbReference>
<evidence type="ECO:0000259" key="10">
    <source>
        <dbReference type="PROSITE" id="PS50164"/>
    </source>
</evidence>
<evidence type="ECO:0000256" key="8">
    <source>
        <dbReference type="ARBA" id="ARBA00042138"/>
    </source>
</evidence>
<dbReference type="SMART" id="SM00465">
    <property type="entry name" value="GIYc"/>
    <property type="match status" value="1"/>
</dbReference>
<evidence type="ECO:0000313" key="12">
    <source>
        <dbReference type="Proteomes" id="UP000294555"/>
    </source>
</evidence>
<keyword evidence="4" id="KW-0267">Excision nuclease</keyword>
<dbReference type="GO" id="GO:0004518">
    <property type="term" value="F:nuclease activity"/>
    <property type="evidence" value="ECO:0007669"/>
    <property type="project" value="UniProtKB-KW"/>
</dbReference>
<keyword evidence="12" id="KW-1185">Reference proteome</keyword>
<evidence type="ECO:0000256" key="3">
    <source>
        <dbReference type="ARBA" id="ARBA00022801"/>
    </source>
</evidence>
<evidence type="ECO:0000256" key="9">
    <source>
        <dbReference type="ARBA" id="ARBA00042732"/>
    </source>
</evidence>
<protein>
    <recommendedName>
        <fullName evidence="7">Excinuclease cho</fullName>
    </recommendedName>
    <alternativeName>
        <fullName evidence="9">Endonuclease cho</fullName>
    </alternativeName>
    <alternativeName>
        <fullName evidence="8">UvrC homolog protein</fullName>
    </alternativeName>
</protein>
<dbReference type="Gene3D" id="3.40.1440.10">
    <property type="entry name" value="GIY-YIG endonuclease"/>
    <property type="match status" value="1"/>
</dbReference>
<accession>A0A4R1NHZ7</accession>
<dbReference type="FunFam" id="3.40.1440.10:FF:000004">
    <property type="entry name" value="UV-repair endonuclease Cho"/>
    <property type="match status" value="1"/>
</dbReference>
<keyword evidence="1" id="KW-0227">DNA damage</keyword>
<sequence>MRKRLTTVRREFDPAEIYQYPEHLRSFIDSLPAAPGVYVFHGDSDVMPLYIGKSINIRSRVMSHFRTAEEARMLRQARRVSYYPTAGEIGALLLEAQMIKQYQPLHNKRLRRSRQLCSIQLVNGMPVIVSAKEIDFARAADLYGLFSNRHSAQQRLLDIGDSEFLCYSLLGLERISHGRPCFRFHLGRCAGACCGKETPQEHHLRLMDALQQMRIFSWPYAGAIGLVEQGAGFRQIHVVNNWYYLGSVNNLSDAAALNKVAKNFDRDGYKILSGPILSGRHEIIELE</sequence>
<dbReference type="SUPFAM" id="SSF82771">
    <property type="entry name" value="GIY-YIG endonuclease"/>
    <property type="match status" value="1"/>
</dbReference>
<comment type="caution">
    <text evidence="11">The sequence shown here is derived from an EMBL/GenBank/DDBJ whole genome shotgun (WGS) entry which is preliminary data.</text>
</comment>
<feature type="domain" description="GIY-YIG" evidence="10">
    <location>
        <begin position="33"/>
        <end position="108"/>
    </location>
</feature>
<keyword evidence="5" id="KW-0234">DNA repair</keyword>
<dbReference type="PANTHER" id="PTHR30562">
    <property type="entry name" value="UVRC/OXIDOREDUCTASE"/>
    <property type="match status" value="1"/>
</dbReference>
<evidence type="ECO:0000313" key="11">
    <source>
        <dbReference type="EMBL" id="TCL04366.1"/>
    </source>
</evidence>
<dbReference type="InterPro" id="IPR050066">
    <property type="entry name" value="UvrABC_protein_C"/>
</dbReference>
<dbReference type="RefSeq" id="WP_132923157.1">
    <property type="nucleotide sequence ID" value="NZ_CP075169.1"/>
</dbReference>
<dbReference type="EMBL" id="SJOI01000001">
    <property type="protein sequence ID" value="TCL04366.1"/>
    <property type="molecule type" value="Genomic_DNA"/>
</dbReference>
<organism evidence="11 12">
    <name type="scientific">Sodalis ligni</name>
    <dbReference type="NCBI Taxonomy" id="2697027"/>
    <lineage>
        <taxon>Bacteria</taxon>
        <taxon>Pseudomonadati</taxon>
        <taxon>Pseudomonadota</taxon>
        <taxon>Gammaproteobacteria</taxon>
        <taxon>Enterobacterales</taxon>
        <taxon>Bruguierivoracaceae</taxon>
        <taxon>Sodalis</taxon>
    </lineage>
</organism>
<dbReference type="NCBIfam" id="NF007833">
    <property type="entry name" value="PRK10545.1"/>
    <property type="match status" value="1"/>
</dbReference>
<dbReference type="InterPro" id="IPR000305">
    <property type="entry name" value="GIY-YIG_endonuc"/>
</dbReference>
<dbReference type="PROSITE" id="PS50164">
    <property type="entry name" value="GIY_YIG"/>
    <property type="match status" value="1"/>
</dbReference>
<reference evidence="11 12" key="1">
    <citation type="submission" date="2019-02" db="EMBL/GenBank/DDBJ databases">
        <title>Investigation of anaerobic lignin degradation for improved lignocellulosic biofuels.</title>
        <authorList>
            <person name="Deangelis K."/>
        </authorList>
    </citation>
    <scope>NUCLEOTIDE SEQUENCE [LARGE SCALE GENOMIC DNA]</scope>
    <source>
        <strain evidence="11 12">159R</strain>
    </source>
</reference>
<evidence type="ECO:0000256" key="5">
    <source>
        <dbReference type="ARBA" id="ARBA00023204"/>
    </source>
</evidence>
<evidence type="ECO:0000256" key="1">
    <source>
        <dbReference type="ARBA" id="ARBA00022763"/>
    </source>
</evidence>
<dbReference type="GO" id="GO:0016787">
    <property type="term" value="F:hydrolase activity"/>
    <property type="evidence" value="ECO:0007669"/>
    <property type="project" value="UniProtKB-KW"/>
</dbReference>
<dbReference type="GO" id="GO:0009380">
    <property type="term" value="C:excinuclease repair complex"/>
    <property type="evidence" value="ECO:0007669"/>
    <property type="project" value="TreeGrafter"/>
</dbReference>
<evidence type="ECO:0000256" key="4">
    <source>
        <dbReference type="ARBA" id="ARBA00022881"/>
    </source>
</evidence>
<dbReference type="InterPro" id="IPR035901">
    <property type="entry name" value="GIY-YIG_endonuc_sf"/>
</dbReference>
<keyword evidence="3" id="KW-0378">Hydrolase</keyword>
<evidence type="ECO:0000256" key="2">
    <source>
        <dbReference type="ARBA" id="ARBA00022769"/>
    </source>
</evidence>
<evidence type="ECO:0000256" key="6">
    <source>
        <dbReference type="ARBA" id="ARBA00023236"/>
    </source>
</evidence>
<name>A0A4R1NHZ7_9GAMM</name>
<dbReference type="CDD" id="cd10434">
    <property type="entry name" value="GIY-YIG_UvrC_Cho"/>
    <property type="match status" value="1"/>
</dbReference>
<keyword evidence="6" id="KW-0742">SOS response</keyword>
<evidence type="ECO:0000256" key="7">
    <source>
        <dbReference type="ARBA" id="ARBA00040756"/>
    </source>
</evidence>
<proteinExistence type="predicted"/>